<organism evidence="3 4">
    <name type="scientific">Acrasis kona</name>
    <dbReference type="NCBI Taxonomy" id="1008807"/>
    <lineage>
        <taxon>Eukaryota</taxon>
        <taxon>Discoba</taxon>
        <taxon>Heterolobosea</taxon>
        <taxon>Tetramitia</taxon>
        <taxon>Eutetramitia</taxon>
        <taxon>Acrasidae</taxon>
        <taxon>Acrasis</taxon>
    </lineage>
</organism>
<proteinExistence type="predicted"/>
<accession>A0AAW2ZFZ5</accession>
<feature type="transmembrane region" description="Helical" evidence="2">
    <location>
        <begin position="52"/>
        <end position="76"/>
    </location>
</feature>
<evidence type="ECO:0000313" key="4">
    <source>
        <dbReference type="Proteomes" id="UP001431209"/>
    </source>
</evidence>
<dbReference type="AlphaFoldDB" id="A0AAW2ZFZ5"/>
<feature type="region of interest" description="Disordered" evidence="1">
    <location>
        <begin position="1"/>
        <end position="21"/>
    </location>
</feature>
<keyword evidence="4" id="KW-1185">Reference proteome</keyword>
<keyword evidence="2" id="KW-0472">Membrane</keyword>
<feature type="transmembrane region" description="Helical" evidence="2">
    <location>
        <begin position="258"/>
        <end position="277"/>
    </location>
</feature>
<keyword evidence="2" id="KW-0812">Transmembrane</keyword>
<comment type="caution">
    <text evidence="3">The sequence shown here is derived from an EMBL/GenBank/DDBJ whole genome shotgun (WGS) entry which is preliminary data.</text>
</comment>
<reference evidence="3 4" key="1">
    <citation type="submission" date="2024-03" db="EMBL/GenBank/DDBJ databases">
        <title>The Acrasis kona genome and developmental transcriptomes reveal deep origins of eukaryotic multicellular pathways.</title>
        <authorList>
            <person name="Sheikh S."/>
            <person name="Fu C.-J."/>
            <person name="Brown M.W."/>
            <person name="Baldauf S.L."/>
        </authorList>
    </citation>
    <scope>NUCLEOTIDE SEQUENCE [LARGE SCALE GENOMIC DNA]</scope>
    <source>
        <strain evidence="3 4">ATCC MYA-3509</strain>
    </source>
</reference>
<evidence type="ECO:0000313" key="3">
    <source>
        <dbReference type="EMBL" id="KAL0487928.1"/>
    </source>
</evidence>
<dbReference type="Proteomes" id="UP001431209">
    <property type="component" value="Unassembled WGS sequence"/>
</dbReference>
<evidence type="ECO:0008006" key="5">
    <source>
        <dbReference type="Google" id="ProtNLM"/>
    </source>
</evidence>
<evidence type="ECO:0000256" key="1">
    <source>
        <dbReference type="SAM" id="MobiDB-lite"/>
    </source>
</evidence>
<sequence>MHNKQPTIPNSIRAKPPIKTTEPPSNIIKNTKIIQARYVMPVKAYNYTISQVMSAGMGLCMFLGGILLLSGAAITLSDFQYYYRAAGVLWIITFSFFTAGSVFGIVSSAALGLKNNRSSYQIINGIASILFAIGSIVMIVGSGLWPVGSFKYLSAAGINFIIGSSAMFCSFCLRNYAAVTDGLDVYHNYMKRLTAPRTEPTGLITYEVAPKDQIAGLYLNGIVCCFYSVAGILLLIGSICWILFLFTSQTYSFQVEAGVLWVLSGSLFSIGSLFQIMSRR</sequence>
<gene>
    <name evidence="3" type="ORF">AKO1_015194</name>
</gene>
<feature type="transmembrane region" description="Helical" evidence="2">
    <location>
        <begin position="88"/>
        <end position="113"/>
    </location>
</feature>
<dbReference type="EMBL" id="JAOPGA020001386">
    <property type="protein sequence ID" value="KAL0487928.1"/>
    <property type="molecule type" value="Genomic_DNA"/>
</dbReference>
<feature type="compositionally biased region" description="Polar residues" evidence="1">
    <location>
        <begin position="1"/>
        <end position="10"/>
    </location>
</feature>
<feature type="transmembrane region" description="Helical" evidence="2">
    <location>
        <begin position="217"/>
        <end position="246"/>
    </location>
</feature>
<keyword evidence="2" id="KW-1133">Transmembrane helix</keyword>
<protein>
    <recommendedName>
        <fullName evidence="5">YrhK domain-containing protein</fullName>
    </recommendedName>
</protein>
<feature type="transmembrane region" description="Helical" evidence="2">
    <location>
        <begin position="152"/>
        <end position="173"/>
    </location>
</feature>
<feature type="transmembrane region" description="Helical" evidence="2">
    <location>
        <begin position="125"/>
        <end position="146"/>
    </location>
</feature>
<name>A0AAW2ZFZ5_9EUKA</name>
<evidence type="ECO:0000256" key="2">
    <source>
        <dbReference type="SAM" id="Phobius"/>
    </source>
</evidence>